<gene>
    <name evidence="1" type="ORF">PYX00_007460</name>
</gene>
<name>A0AAW2HJT2_9NEOP</name>
<sequence length="70" mass="7264">MDSNVGDMKGAVIDEDLNAEEVGLRLAGRISGMEKAATATGDIPVARLGKTAHSVHLLWVKFVDGEVSGG</sequence>
<evidence type="ECO:0000313" key="1">
    <source>
        <dbReference type="EMBL" id="KAL0269871.1"/>
    </source>
</evidence>
<accession>A0AAW2HJT2</accession>
<organism evidence="1">
    <name type="scientific">Menopon gallinae</name>
    <name type="common">poultry shaft louse</name>
    <dbReference type="NCBI Taxonomy" id="328185"/>
    <lineage>
        <taxon>Eukaryota</taxon>
        <taxon>Metazoa</taxon>
        <taxon>Ecdysozoa</taxon>
        <taxon>Arthropoda</taxon>
        <taxon>Hexapoda</taxon>
        <taxon>Insecta</taxon>
        <taxon>Pterygota</taxon>
        <taxon>Neoptera</taxon>
        <taxon>Paraneoptera</taxon>
        <taxon>Psocodea</taxon>
        <taxon>Troctomorpha</taxon>
        <taxon>Phthiraptera</taxon>
        <taxon>Amblycera</taxon>
        <taxon>Menoponidae</taxon>
        <taxon>Menopon</taxon>
    </lineage>
</organism>
<reference evidence="1" key="1">
    <citation type="journal article" date="2024" name="Gigascience">
        <title>Chromosome-level genome of the poultry shaft louse Menopon gallinae provides insight into the host-switching and adaptive evolution of parasitic lice.</title>
        <authorList>
            <person name="Xu Y."/>
            <person name="Ma L."/>
            <person name="Liu S."/>
            <person name="Liang Y."/>
            <person name="Liu Q."/>
            <person name="He Z."/>
            <person name="Tian L."/>
            <person name="Duan Y."/>
            <person name="Cai W."/>
            <person name="Li H."/>
            <person name="Song F."/>
        </authorList>
    </citation>
    <scope>NUCLEOTIDE SEQUENCE</scope>
    <source>
        <strain evidence="1">Cailab_2023a</strain>
    </source>
</reference>
<dbReference type="AlphaFoldDB" id="A0AAW2HJT2"/>
<protein>
    <submittedName>
        <fullName evidence="1">Uncharacterized protein</fullName>
    </submittedName>
</protein>
<comment type="caution">
    <text evidence="1">The sequence shown here is derived from an EMBL/GenBank/DDBJ whole genome shotgun (WGS) entry which is preliminary data.</text>
</comment>
<proteinExistence type="predicted"/>
<dbReference type="EMBL" id="JARGDH010000004">
    <property type="protein sequence ID" value="KAL0269871.1"/>
    <property type="molecule type" value="Genomic_DNA"/>
</dbReference>